<keyword evidence="9" id="KW-1185">Reference proteome</keyword>
<dbReference type="PIRSF" id="PIRSF005917">
    <property type="entry name" value="MTase_YraL"/>
    <property type="match status" value="1"/>
</dbReference>
<keyword evidence="1 6" id="KW-0963">Cytoplasm</keyword>
<sequence length="287" mass="33035">MNDTNIKKYKILYIVSTPIGNMKDITYRAVNILKTVKLIAAENIQYTKNLLNYFNINTKIISLNKYNENKFIKKIIILLKKIDIALVSDAGTPTISDPGHQLVHKCHKKNITVIPIPGPCAIIAALSASGIFSNKFCYKGFFPKKTNQRKKCLLKIKNNATTIVFYESCHRIISSIQDIIIYLGSNRKIVLAKEITKKWEKIKYDTSRNILSWLQDNPLRQKGEMVIIIKGKKKKEKKICSNIHNTLSILLTKIKIKTAIKLTSLIYKIKKNKLYDYTIKNFKNDKK</sequence>
<dbReference type="EC" id="2.1.1.198" evidence="6"/>
<comment type="function">
    <text evidence="6">Catalyzes the 2'-O-methylation of the ribose of cytidine 1402 (C1402) in 16S rRNA.</text>
</comment>
<proteinExistence type="inferred from homology"/>
<evidence type="ECO:0000256" key="3">
    <source>
        <dbReference type="ARBA" id="ARBA00022603"/>
    </source>
</evidence>
<dbReference type="FunFam" id="3.30.950.10:FF:000002">
    <property type="entry name" value="Ribosomal RNA small subunit methyltransferase I"/>
    <property type="match status" value="1"/>
</dbReference>
<dbReference type="RefSeq" id="WP_158349339.1">
    <property type="nucleotide sequence ID" value="NZ_CP032996.1"/>
</dbReference>
<dbReference type="InterPro" id="IPR014776">
    <property type="entry name" value="4pyrrole_Mease_sub2"/>
</dbReference>
<dbReference type="InterPro" id="IPR014777">
    <property type="entry name" value="4pyrrole_Mease_sub1"/>
</dbReference>
<accession>A0A4D6YFY2</accession>
<protein>
    <recommendedName>
        <fullName evidence="6">Ribosomal RNA small subunit methyltransferase I</fullName>
        <ecNumber evidence="6">2.1.1.198</ecNumber>
    </recommendedName>
    <alternativeName>
        <fullName evidence="6">16S rRNA 2'-O-ribose C1402 methyltransferase</fullName>
    </alternativeName>
    <alternativeName>
        <fullName evidence="6">rRNA (cytidine-2'-O-)-methyltransferase RsmI</fullName>
    </alternativeName>
</protein>
<dbReference type="AlphaFoldDB" id="A0A4D6YFY2"/>
<keyword evidence="5 6" id="KW-0949">S-adenosyl-L-methionine</keyword>
<dbReference type="GO" id="GO:0070677">
    <property type="term" value="F:rRNA (cytosine-2'-O-)-methyltransferase activity"/>
    <property type="evidence" value="ECO:0007669"/>
    <property type="project" value="UniProtKB-UniRule"/>
</dbReference>
<keyword evidence="2 6" id="KW-0698">rRNA processing</keyword>
<keyword evidence="3 6" id="KW-0489">Methyltransferase</keyword>
<evidence type="ECO:0000256" key="4">
    <source>
        <dbReference type="ARBA" id="ARBA00022679"/>
    </source>
</evidence>
<dbReference type="NCBIfam" id="TIGR00096">
    <property type="entry name" value="16S rRNA (cytidine(1402)-2'-O)-methyltransferase"/>
    <property type="match status" value="1"/>
</dbReference>
<evidence type="ECO:0000259" key="7">
    <source>
        <dbReference type="Pfam" id="PF00590"/>
    </source>
</evidence>
<reference evidence="8 9" key="1">
    <citation type="submission" date="2018-10" db="EMBL/GenBank/DDBJ databases">
        <title>Comparative functional genomics of the obligate endosymbiont Buchnera aphidicola.</title>
        <authorList>
            <person name="Chong R.A."/>
        </authorList>
    </citation>
    <scope>NUCLEOTIDE SEQUENCE [LARGE SCALE GENOMIC DNA]</scope>
    <source>
        <strain evidence="8 9">Tma</strain>
    </source>
</reference>
<dbReference type="PROSITE" id="PS01296">
    <property type="entry name" value="RSMI"/>
    <property type="match status" value="1"/>
</dbReference>
<dbReference type="Gene3D" id="3.30.950.10">
    <property type="entry name" value="Methyltransferase, Cobalt-precorrin-4 Transmethylase, Domain 2"/>
    <property type="match status" value="1"/>
</dbReference>
<dbReference type="SUPFAM" id="SSF53790">
    <property type="entry name" value="Tetrapyrrole methylase"/>
    <property type="match status" value="1"/>
</dbReference>
<dbReference type="PANTHER" id="PTHR46111:SF1">
    <property type="entry name" value="RIBOSOMAL RNA SMALL SUBUNIT METHYLTRANSFERASE I"/>
    <property type="match status" value="1"/>
</dbReference>
<dbReference type="Proteomes" id="UP000298603">
    <property type="component" value="Chromosome"/>
</dbReference>
<dbReference type="EMBL" id="CP032996">
    <property type="protein sequence ID" value="QCI27073.1"/>
    <property type="molecule type" value="Genomic_DNA"/>
</dbReference>
<dbReference type="InterPro" id="IPR035996">
    <property type="entry name" value="4pyrrol_Methylase_sf"/>
</dbReference>
<evidence type="ECO:0000256" key="1">
    <source>
        <dbReference type="ARBA" id="ARBA00022490"/>
    </source>
</evidence>
<evidence type="ECO:0000256" key="6">
    <source>
        <dbReference type="HAMAP-Rule" id="MF_01877"/>
    </source>
</evidence>
<evidence type="ECO:0000313" key="8">
    <source>
        <dbReference type="EMBL" id="QCI27073.1"/>
    </source>
</evidence>
<comment type="subcellular location">
    <subcellularLocation>
        <location evidence="6">Cytoplasm</location>
    </subcellularLocation>
</comment>
<dbReference type="OrthoDB" id="9809084at2"/>
<dbReference type="HAMAP" id="MF_01877">
    <property type="entry name" value="16SrRNA_methyltr_I"/>
    <property type="match status" value="1"/>
</dbReference>
<comment type="similarity">
    <text evidence="6">Belongs to the methyltransferase superfamily. RsmI family.</text>
</comment>
<evidence type="ECO:0000256" key="5">
    <source>
        <dbReference type="ARBA" id="ARBA00022691"/>
    </source>
</evidence>
<dbReference type="PANTHER" id="PTHR46111">
    <property type="entry name" value="RIBOSOMAL RNA SMALL SUBUNIT METHYLTRANSFERASE I"/>
    <property type="match status" value="1"/>
</dbReference>
<gene>
    <name evidence="6 8" type="primary">rsmI</name>
    <name evidence="8" type="ORF">D9V81_00350</name>
</gene>
<dbReference type="InterPro" id="IPR000878">
    <property type="entry name" value="4pyrrol_Mease"/>
</dbReference>
<dbReference type="InterPro" id="IPR008189">
    <property type="entry name" value="rRNA_ssu_MeTfrase_I"/>
</dbReference>
<dbReference type="GO" id="GO:0005737">
    <property type="term" value="C:cytoplasm"/>
    <property type="evidence" value="ECO:0007669"/>
    <property type="project" value="UniProtKB-SubCell"/>
</dbReference>
<dbReference type="InterPro" id="IPR018063">
    <property type="entry name" value="SAM_MeTrfase_RsmI_CS"/>
</dbReference>
<evidence type="ECO:0000256" key="2">
    <source>
        <dbReference type="ARBA" id="ARBA00022552"/>
    </source>
</evidence>
<organism evidence="8 9">
    <name type="scientific">Buchnera aphidicola</name>
    <name type="common">Therioaphis trifolii</name>
    <dbReference type="NCBI Taxonomy" id="1241884"/>
    <lineage>
        <taxon>Bacteria</taxon>
        <taxon>Pseudomonadati</taxon>
        <taxon>Pseudomonadota</taxon>
        <taxon>Gammaproteobacteria</taxon>
        <taxon>Enterobacterales</taxon>
        <taxon>Erwiniaceae</taxon>
        <taxon>Buchnera</taxon>
    </lineage>
</organism>
<dbReference type="CDD" id="cd11648">
    <property type="entry name" value="RsmI"/>
    <property type="match status" value="1"/>
</dbReference>
<dbReference type="Gene3D" id="3.40.1010.10">
    <property type="entry name" value="Cobalt-precorrin-4 Transmethylase, Domain 1"/>
    <property type="match status" value="1"/>
</dbReference>
<keyword evidence="4 6" id="KW-0808">Transferase</keyword>
<dbReference type="Pfam" id="PF00590">
    <property type="entry name" value="TP_methylase"/>
    <property type="match status" value="1"/>
</dbReference>
<comment type="catalytic activity">
    <reaction evidence="6">
        <text>cytidine(1402) in 16S rRNA + S-adenosyl-L-methionine = 2'-O-methylcytidine(1402) in 16S rRNA + S-adenosyl-L-homocysteine + H(+)</text>
        <dbReference type="Rhea" id="RHEA:42924"/>
        <dbReference type="Rhea" id="RHEA-COMP:10285"/>
        <dbReference type="Rhea" id="RHEA-COMP:10286"/>
        <dbReference type="ChEBI" id="CHEBI:15378"/>
        <dbReference type="ChEBI" id="CHEBI:57856"/>
        <dbReference type="ChEBI" id="CHEBI:59789"/>
        <dbReference type="ChEBI" id="CHEBI:74495"/>
        <dbReference type="ChEBI" id="CHEBI:82748"/>
        <dbReference type="EC" id="2.1.1.198"/>
    </reaction>
</comment>
<name>A0A4D6YFY2_9GAMM</name>
<evidence type="ECO:0000313" key="9">
    <source>
        <dbReference type="Proteomes" id="UP000298603"/>
    </source>
</evidence>
<feature type="domain" description="Tetrapyrrole methylase" evidence="7">
    <location>
        <begin position="12"/>
        <end position="205"/>
    </location>
</feature>